<dbReference type="Pfam" id="PF02467">
    <property type="entry name" value="Whib"/>
    <property type="match status" value="1"/>
</dbReference>
<feature type="compositionally biased region" description="Basic and acidic residues" evidence="1">
    <location>
        <begin position="1"/>
        <end position="10"/>
    </location>
</feature>
<evidence type="ECO:0000313" key="4">
    <source>
        <dbReference type="Proteomes" id="UP000203357"/>
    </source>
</evidence>
<evidence type="ECO:0000256" key="1">
    <source>
        <dbReference type="SAM" id="MobiDB-lite"/>
    </source>
</evidence>
<evidence type="ECO:0000259" key="2">
    <source>
        <dbReference type="PROSITE" id="PS51674"/>
    </source>
</evidence>
<reference evidence="4" key="1">
    <citation type="submission" date="2016-07" db="EMBL/GenBank/DDBJ databases">
        <authorList>
            <person name="Florea S."/>
            <person name="Webb J.S."/>
            <person name="Jaromczyk J."/>
            <person name="Schardl C.L."/>
        </authorList>
    </citation>
    <scope>NUCLEOTIDE SEQUENCE [LARGE SCALE GENOMIC DNA]</scope>
</reference>
<dbReference type="InterPro" id="IPR034768">
    <property type="entry name" value="4FE4S_WBL"/>
</dbReference>
<dbReference type="KEGG" id="vg:29067939"/>
<dbReference type="Proteomes" id="UP000203357">
    <property type="component" value="Segment"/>
</dbReference>
<accession>A0A1B3B0K8</accession>
<name>A0A1B3B0K8_9CAUD</name>
<dbReference type="OrthoDB" id="17842at10239"/>
<dbReference type="RefSeq" id="YP_009291012.1">
    <property type="nucleotide sequence ID" value="NC_031109.1"/>
</dbReference>
<keyword evidence="4" id="KW-1185">Reference proteome</keyword>
<sequence length="69" mass="7512">MDETWKDSAACKDSGPASPTDEDIFFPGRGRSDLRSLAREICGSCPVFNDCDDYRNVTGSKHGIWAGKA</sequence>
<organism evidence="3 4">
    <name type="scientific">Gordonia phage Jumbo</name>
    <dbReference type="NCBI Taxonomy" id="1887650"/>
    <lineage>
        <taxon>Viruses</taxon>
        <taxon>Duplodnaviria</taxon>
        <taxon>Heunggongvirae</taxon>
        <taxon>Uroviricota</taxon>
        <taxon>Caudoviricetes</taxon>
        <taxon>Gorjumvirus</taxon>
        <taxon>Gorjumvirus jumbo</taxon>
    </lineage>
</organism>
<gene>
    <name evidence="3" type="primary">47</name>
    <name evidence="3" type="ORF">SEA_JUMBO_47</name>
</gene>
<feature type="domain" description="4Fe-4S Wbl-type" evidence="2">
    <location>
        <begin position="10"/>
        <end position="69"/>
    </location>
</feature>
<feature type="region of interest" description="Disordered" evidence="1">
    <location>
        <begin position="1"/>
        <end position="27"/>
    </location>
</feature>
<protein>
    <submittedName>
        <fullName evidence="3">WhiB family transcription factor</fullName>
    </submittedName>
</protein>
<dbReference type="PROSITE" id="PS51674">
    <property type="entry name" value="4FE4S_WBL"/>
    <property type="match status" value="1"/>
</dbReference>
<proteinExistence type="predicted"/>
<evidence type="ECO:0000313" key="3">
    <source>
        <dbReference type="EMBL" id="AOE44557.1"/>
    </source>
</evidence>
<dbReference type="GeneID" id="29067939"/>
<dbReference type="EMBL" id="KX557281">
    <property type="protein sequence ID" value="AOE44557.1"/>
    <property type="molecule type" value="Genomic_DNA"/>
</dbReference>